<dbReference type="Pfam" id="PF02801">
    <property type="entry name" value="Ketoacyl-synt_C"/>
    <property type="match status" value="1"/>
</dbReference>
<dbReference type="PANTHER" id="PTHR11712">
    <property type="entry name" value="POLYKETIDE SYNTHASE-RELATED"/>
    <property type="match status" value="1"/>
</dbReference>
<dbReference type="Pfam" id="PF00109">
    <property type="entry name" value="ketoacyl-synt"/>
    <property type="match status" value="1"/>
</dbReference>
<comment type="similarity">
    <text evidence="1 3">Belongs to the thiolase-like superfamily. Beta-ketoacyl-ACP synthases family.</text>
</comment>
<protein>
    <submittedName>
        <fullName evidence="5">Beta-ketoacyl synthase</fullName>
    </submittedName>
</protein>
<dbReference type="EMBL" id="JAKEVY010000003">
    <property type="protein sequence ID" value="MCF1715709.1"/>
    <property type="molecule type" value="Genomic_DNA"/>
</dbReference>
<name>A0ABS9BJ16_9BACT</name>
<dbReference type="SMART" id="SM00825">
    <property type="entry name" value="PKS_KS"/>
    <property type="match status" value="1"/>
</dbReference>
<keyword evidence="6" id="KW-1185">Reference proteome</keyword>
<dbReference type="Gene3D" id="3.40.47.10">
    <property type="match status" value="2"/>
</dbReference>
<dbReference type="Proteomes" id="UP001200145">
    <property type="component" value="Unassembled WGS sequence"/>
</dbReference>
<dbReference type="PROSITE" id="PS00098">
    <property type="entry name" value="THIOLASE_1"/>
    <property type="match status" value="1"/>
</dbReference>
<gene>
    <name evidence="5" type="ORF">L0U88_13810</name>
</gene>
<dbReference type="RefSeq" id="WP_234866658.1">
    <property type="nucleotide sequence ID" value="NZ_JAKEVY010000003.1"/>
</dbReference>
<evidence type="ECO:0000256" key="2">
    <source>
        <dbReference type="ARBA" id="ARBA00022679"/>
    </source>
</evidence>
<dbReference type="InterPro" id="IPR014030">
    <property type="entry name" value="Ketoacyl_synth_N"/>
</dbReference>
<dbReference type="PANTHER" id="PTHR11712:SF336">
    <property type="entry name" value="3-OXOACYL-[ACYL-CARRIER-PROTEIN] SYNTHASE, MITOCHONDRIAL"/>
    <property type="match status" value="1"/>
</dbReference>
<dbReference type="InterPro" id="IPR020841">
    <property type="entry name" value="PKS_Beta-ketoAc_synthase_dom"/>
</dbReference>
<dbReference type="InterPro" id="IPR000794">
    <property type="entry name" value="Beta-ketoacyl_synthase"/>
</dbReference>
<proteinExistence type="inferred from homology"/>
<evidence type="ECO:0000256" key="1">
    <source>
        <dbReference type="ARBA" id="ARBA00008467"/>
    </source>
</evidence>
<dbReference type="InterPro" id="IPR016039">
    <property type="entry name" value="Thiolase-like"/>
</dbReference>
<comment type="caution">
    <text evidence="5">The sequence shown here is derived from an EMBL/GenBank/DDBJ whole genome shotgun (WGS) entry which is preliminary data.</text>
</comment>
<reference evidence="5 6" key="1">
    <citation type="submission" date="2022-01" db="EMBL/GenBank/DDBJ databases">
        <title>Flavihumibacter sp. nov., isolated from sediment of a river.</title>
        <authorList>
            <person name="Liu H."/>
        </authorList>
    </citation>
    <scope>NUCLEOTIDE SEQUENCE [LARGE SCALE GENOMIC DNA]</scope>
    <source>
        <strain evidence="5 6">RY-1</strain>
    </source>
</reference>
<dbReference type="InterPro" id="IPR020615">
    <property type="entry name" value="Thiolase_acyl_enz_int_AS"/>
</dbReference>
<feature type="domain" description="Ketosynthase family 3 (KS3)" evidence="4">
    <location>
        <begin position="3"/>
        <end position="378"/>
    </location>
</feature>
<dbReference type="SUPFAM" id="SSF53901">
    <property type="entry name" value="Thiolase-like"/>
    <property type="match status" value="1"/>
</dbReference>
<dbReference type="InterPro" id="IPR014031">
    <property type="entry name" value="Ketoacyl_synth_C"/>
</dbReference>
<accession>A0ABS9BJ16</accession>
<evidence type="ECO:0000259" key="4">
    <source>
        <dbReference type="PROSITE" id="PS52004"/>
    </source>
</evidence>
<keyword evidence="2 3" id="KW-0808">Transferase</keyword>
<dbReference type="PROSITE" id="PS52004">
    <property type="entry name" value="KS3_2"/>
    <property type="match status" value="1"/>
</dbReference>
<evidence type="ECO:0000256" key="3">
    <source>
        <dbReference type="RuleBase" id="RU003694"/>
    </source>
</evidence>
<organism evidence="5 6">
    <name type="scientific">Flavihumibacter fluminis</name>
    <dbReference type="NCBI Taxonomy" id="2909236"/>
    <lineage>
        <taxon>Bacteria</taxon>
        <taxon>Pseudomonadati</taxon>
        <taxon>Bacteroidota</taxon>
        <taxon>Chitinophagia</taxon>
        <taxon>Chitinophagales</taxon>
        <taxon>Chitinophagaceae</taxon>
        <taxon>Flavihumibacter</taxon>
    </lineage>
</organism>
<evidence type="ECO:0000313" key="5">
    <source>
        <dbReference type="EMBL" id="MCF1715709.1"/>
    </source>
</evidence>
<sequence>MKTRPAYIVAHHMVTPLGSGTAANLDAIASGKSAVTDNLHQVFQGQGICGALFSEEQWKQIRAPYDTDITHFEALLLHSIEAAIATTNFTLNDPATVLILASTKGNIGELQEGNEAAAERVGLHESAKKLGLLLNYHRRPLIVSNACISGMTALLVAKRLLQSGQYKRAVVAGADSISPFIIAGFKSFQALSTSVCKPFDKERNGLNLGEGAATVLLSTEPAGTCLAVSGGATTNDANHISGPSRTGAEMAHAIKNAMKQAGVSSNEIGFISAHGTATPYNDEMESKAFQQAELEKVPAFSLKASFGHTLGAAGLIESVISMEAFQRGWILPSVGYSSHGVSAPVTISTSLMKGVPLQHFIKTGSGFGGCNAALVFSKTTTQ</sequence>
<evidence type="ECO:0000313" key="6">
    <source>
        <dbReference type="Proteomes" id="UP001200145"/>
    </source>
</evidence>